<dbReference type="EMBL" id="CDMZ01005838">
    <property type="protein sequence ID" value="CEM55008.1"/>
    <property type="molecule type" value="Genomic_DNA"/>
</dbReference>
<evidence type="ECO:0000259" key="9">
    <source>
        <dbReference type="PROSITE" id="PS51645"/>
    </source>
</evidence>
<protein>
    <recommendedName>
        <fullName evidence="7">Cryptochrome DASH</fullName>
    </recommendedName>
</protein>
<evidence type="ECO:0000256" key="5">
    <source>
        <dbReference type="PIRSR" id="PIRSR602081-1"/>
    </source>
</evidence>
<feature type="compositionally biased region" description="Basic and acidic residues" evidence="8">
    <location>
        <begin position="496"/>
        <end position="505"/>
    </location>
</feature>
<dbReference type="InterPro" id="IPR036134">
    <property type="entry name" value="Crypto/Photolyase_FAD-like_sf"/>
</dbReference>
<gene>
    <name evidence="10" type="ORF">Cvel_13228</name>
</gene>
<feature type="region of interest" description="Disordered" evidence="8">
    <location>
        <begin position="496"/>
        <end position="548"/>
    </location>
</feature>
<comment type="cofactor">
    <cofactor evidence="7">
        <name>(6R)-5,10-methylene-5,6,7,8-tetrahydrofolate</name>
        <dbReference type="ChEBI" id="CHEBI:15636"/>
    </cofactor>
    <text evidence="7">Binds 1 5,10-methenyltetrahydrofolate (MTHF) per subunit.</text>
</comment>
<dbReference type="InterPro" id="IPR002081">
    <property type="entry name" value="Cryptochrome/DNA_photolyase_1"/>
</dbReference>
<comment type="cofactor">
    <cofactor evidence="5 7">
        <name>FAD</name>
        <dbReference type="ChEBI" id="CHEBI:57692"/>
    </cofactor>
    <text evidence="5 7">Binds 1 FAD per subunit.</text>
</comment>
<feature type="domain" description="Photolyase/cryptochrome alpha/beta" evidence="9">
    <location>
        <begin position="4"/>
        <end position="145"/>
    </location>
</feature>
<dbReference type="PANTHER" id="PTHR11455">
    <property type="entry name" value="CRYPTOCHROME"/>
    <property type="match status" value="1"/>
</dbReference>
<accession>A0A0G4ICR8</accession>
<evidence type="ECO:0000256" key="6">
    <source>
        <dbReference type="PIRSR" id="PIRSR602081-2"/>
    </source>
</evidence>
<comment type="similarity">
    <text evidence="1 7">Belongs to the DNA photolyase class-1 family.</text>
</comment>
<dbReference type="InterPro" id="IPR005101">
    <property type="entry name" value="Cryptochr/Photolyase_FAD-bd"/>
</dbReference>
<proteinExistence type="inferred from homology"/>
<dbReference type="SUPFAM" id="SSF52425">
    <property type="entry name" value="Cryptochrome/photolyase, N-terminal domain"/>
    <property type="match status" value="1"/>
</dbReference>
<dbReference type="InterPro" id="IPR014729">
    <property type="entry name" value="Rossmann-like_a/b/a_fold"/>
</dbReference>
<evidence type="ECO:0000256" key="4">
    <source>
        <dbReference type="ARBA" id="ARBA00022991"/>
    </source>
</evidence>
<dbReference type="Gene3D" id="1.25.40.80">
    <property type="match status" value="1"/>
</dbReference>
<dbReference type="PhylomeDB" id="A0A0G4ICR8"/>
<reference evidence="10" key="1">
    <citation type="submission" date="2014-11" db="EMBL/GenBank/DDBJ databases">
        <authorList>
            <person name="Otto D Thomas"/>
            <person name="Naeem Raeece"/>
        </authorList>
    </citation>
    <scope>NUCLEOTIDE SEQUENCE</scope>
</reference>
<dbReference type="NCBIfam" id="TIGR02765">
    <property type="entry name" value="crypto_DASH"/>
    <property type="match status" value="1"/>
</dbReference>
<dbReference type="AlphaFoldDB" id="A0A0G4ICR8"/>
<comment type="function">
    <text evidence="7">May have a photoreceptor function.</text>
</comment>
<dbReference type="GO" id="GO:0003904">
    <property type="term" value="F:deoxyribodipyrimidine photo-lyase activity"/>
    <property type="evidence" value="ECO:0007669"/>
    <property type="project" value="TreeGrafter"/>
</dbReference>
<dbReference type="GO" id="GO:0000719">
    <property type="term" value="P:photoreactive repair"/>
    <property type="evidence" value="ECO:0007669"/>
    <property type="project" value="TreeGrafter"/>
</dbReference>
<feature type="compositionally biased region" description="Polar residues" evidence="8">
    <location>
        <begin position="508"/>
        <end position="519"/>
    </location>
</feature>
<dbReference type="GO" id="GO:0071949">
    <property type="term" value="F:FAD binding"/>
    <property type="evidence" value="ECO:0007669"/>
    <property type="project" value="TreeGrafter"/>
</dbReference>
<feature type="site" description="Electron transfer via tryptophanyl radical" evidence="6">
    <location>
        <position position="338"/>
    </location>
</feature>
<dbReference type="Gene3D" id="3.40.50.620">
    <property type="entry name" value="HUPs"/>
    <property type="match status" value="1"/>
</dbReference>
<dbReference type="InterPro" id="IPR006050">
    <property type="entry name" value="DNA_photolyase_N"/>
</dbReference>
<keyword evidence="2 5" id="KW-0285">Flavoprotein</keyword>
<dbReference type="Pfam" id="PF03441">
    <property type="entry name" value="FAD_binding_7"/>
    <property type="match status" value="1"/>
</dbReference>
<organism evidence="10">
    <name type="scientific">Chromera velia CCMP2878</name>
    <dbReference type="NCBI Taxonomy" id="1169474"/>
    <lineage>
        <taxon>Eukaryota</taxon>
        <taxon>Sar</taxon>
        <taxon>Alveolata</taxon>
        <taxon>Colpodellida</taxon>
        <taxon>Chromeraceae</taxon>
        <taxon>Chromera</taxon>
    </lineage>
</organism>
<feature type="binding site" evidence="5">
    <location>
        <begin position="267"/>
        <end position="271"/>
    </location>
    <ligand>
        <name>FAD</name>
        <dbReference type="ChEBI" id="CHEBI:57692"/>
    </ligand>
</feature>
<name>A0A0G4ICR8_9ALVE</name>
<evidence type="ECO:0000313" key="10">
    <source>
        <dbReference type="EMBL" id="CEM55008.1"/>
    </source>
</evidence>
<evidence type="ECO:0000256" key="3">
    <source>
        <dbReference type="ARBA" id="ARBA00022827"/>
    </source>
</evidence>
<feature type="site" description="Electron transfer via tryptophanyl radical" evidence="6">
    <location>
        <position position="391"/>
    </location>
</feature>
<dbReference type="PRINTS" id="PR00147">
    <property type="entry name" value="DNAPHOTLYASE"/>
</dbReference>
<evidence type="ECO:0000256" key="1">
    <source>
        <dbReference type="ARBA" id="ARBA00005862"/>
    </source>
</evidence>
<evidence type="ECO:0000256" key="2">
    <source>
        <dbReference type="ARBA" id="ARBA00022630"/>
    </source>
</evidence>
<sequence length="548" mass="62910">MSKTAVICLLRNNLRWHDNVVLSHAFSSTADFVIPLFCWDSFDFKATHWYGFPRFSPRRFRFLQECVIDLDATLRSKGSALVSRSGDHRCVLLEVLRELEADGVKVVEVVMEEEPCTEEKRVERRVQKTCAEAGIAFSLLWARTLVHKRDLPFSERLPDVFTQFRKRAEAVQIREEAQMPSRSKPLPPSLEAAASQTNKCFIPPRETLGLPPLSGGAKDEETDERSVLPFKGGETAALERLHGYFFERDCLKSYKQTRNGLVGADYSSKFSPWLATGCLSPRRAYWEVKRYEEERVSNDSTYWLVFELLWRDYFIFVSLKYGSSLFLSGGIQGKDLWWEKPDRLFEAWRDGHTGVPFIDANMRELALSGFQSNRGRQNVASFLTKDMRVDWRLGAEWFESQLLDHDPASNYGNWNYATGIGNDPREDRRFNIIKQARDYDPEGKFVKLWCPELRNVPAPLCHTPWLMSDEEQAKYGCVLGQDYPFPVMPKLPGDWARHYGGERPHSSVPRQQATPSGFPSSKGGANGGGFSSQTPQRVEKERRFKVKK</sequence>
<feature type="site" description="Electron transfer via tryptophanyl radical" evidence="6">
    <location>
        <position position="414"/>
    </location>
</feature>
<dbReference type="Pfam" id="PF00875">
    <property type="entry name" value="DNA_photolyase"/>
    <property type="match status" value="1"/>
</dbReference>
<keyword evidence="3 5" id="KW-0274">FAD</keyword>
<dbReference type="GO" id="GO:0003684">
    <property type="term" value="F:damaged DNA binding"/>
    <property type="evidence" value="ECO:0007669"/>
    <property type="project" value="TreeGrafter"/>
</dbReference>
<dbReference type="Gene3D" id="1.10.579.10">
    <property type="entry name" value="DNA Cyclobutane Dipyrimidine Photolyase, subunit A, domain 3"/>
    <property type="match status" value="1"/>
</dbReference>
<keyword evidence="4 7" id="KW-0157">Chromophore</keyword>
<dbReference type="PANTHER" id="PTHR11455:SF22">
    <property type="entry name" value="CRYPTOCHROME DASH"/>
    <property type="match status" value="1"/>
</dbReference>
<feature type="binding site" evidence="5">
    <location>
        <position position="254"/>
    </location>
    <ligand>
        <name>FAD</name>
        <dbReference type="ChEBI" id="CHEBI:57692"/>
    </ligand>
</feature>
<dbReference type="InterPro" id="IPR014133">
    <property type="entry name" value="Cry_DASH"/>
</dbReference>
<dbReference type="VEuPathDB" id="CryptoDB:Cvel_13228"/>
<dbReference type="SUPFAM" id="SSF48173">
    <property type="entry name" value="Cryptochrome/photolyase FAD-binding domain"/>
    <property type="match status" value="1"/>
</dbReference>
<feature type="binding site" evidence="5">
    <location>
        <begin position="404"/>
        <end position="406"/>
    </location>
    <ligand>
        <name>FAD</name>
        <dbReference type="ChEBI" id="CHEBI:57692"/>
    </ligand>
</feature>
<evidence type="ECO:0000256" key="7">
    <source>
        <dbReference type="RuleBase" id="RU367151"/>
    </source>
</evidence>
<dbReference type="PROSITE" id="PS51645">
    <property type="entry name" value="PHR_CRY_ALPHA_BETA"/>
    <property type="match status" value="1"/>
</dbReference>
<evidence type="ECO:0000256" key="8">
    <source>
        <dbReference type="SAM" id="MobiDB-lite"/>
    </source>
</evidence>
<dbReference type="InterPro" id="IPR036155">
    <property type="entry name" value="Crypto/Photolyase_N_sf"/>
</dbReference>